<dbReference type="InterPro" id="IPR027417">
    <property type="entry name" value="P-loop_NTPase"/>
</dbReference>
<dbReference type="RefSeq" id="WP_089282306.1">
    <property type="nucleotide sequence ID" value="NZ_FZOJ01000006.1"/>
</dbReference>
<dbReference type="GO" id="GO:0005524">
    <property type="term" value="F:ATP binding"/>
    <property type="evidence" value="ECO:0007669"/>
    <property type="project" value="InterPro"/>
</dbReference>
<dbReference type="PANTHER" id="PTHR30153">
    <property type="entry name" value="REPLICATIVE DNA HELICASE DNAB"/>
    <property type="match status" value="1"/>
</dbReference>
<keyword evidence="2" id="KW-0347">Helicase</keyword>
<keyword evidence="2" id="KW-0067">ATP-binding</keyword>
<dbReference type="GO" id="GO:0003678">
    <property type="term" value="F:DNA helicase activity"/>
    <property type="evidence" value="ECO:0007669"/>
    <property type="project" value="InterPro"/>
</dbReference>
<name>A0A239CNL7_9FIRM</name>
<dbReference type="OrthoDB" id="2078427at2"/>
<keyword evidence="2" id="KW-0378">Hydrolase</keyword>
<reference evidence="2 3" key="1">
    <citation type="submission" date="2017-06" db="EMBL/GenBank/DDBJ databases">
        <authorList>
            <person name="Kim H.J."/>
            <person name="Triplett B.A."/>
        </authorList>
    </citation>
    <scope>NUCLEOTIDE SEQUENCE [LARGE SCALE GENOMIC DNA]</scope>
    <source>
        <strain evidence="2 3">SCA</strain>
    </source>
</reference>
<dbReference type="GO" id="GO:0005829">
    <property type="term" value="C:cytosol"/>
    <property type="evidence" value="ECO:0007669"/>
    <property type="project" value="TreeGrafter"/>
</dbReference>
<dbReference type="InterPro" id="IPR007694">
    <property type="entry name" value="DNA_helicase_DnaB-like_C"/>
</dbReference>
<accession>A0A239CNL7</accession>
<evidence type="ECO:0000259" key="1">
    <source>
        <dbReference type="PROSITE" id="PS51199"/>
    </source>
</evidence>
<dbReference type="Proteomes" id="UP000198304">
    <property type="component" value="Unassembled WGS sequence"/>
</dbReference>
<protein>
    <submittedName>
        <fullName evidence="2">Replicative DNA helicase</fullName>
    </submittedName>
</protein>
<proteinExistence type="predicted"/>
<dbReference type="PANTHER" id="PTHR30153:SF2">
    <property type="entry name" value="REPLICATIVE DNA HELICASE"/>
    <property type="match status" value="1"/>
</dbReference>
<organism evidence="2 3">
    <name type="scientific">Anaerovirgula multivorans</name>
    <dbReference type="NCBI Taxonomy" id="312168"/>
    <lineage>
        <taxon>Bacteria</taxon>
        <taxon>Bacillati</taxon>
        <taxon>Bacillota</taxon>
        <taxon>Clostridia</taxon>
        <taxon>Peptostreptococcales</taxon>
        <taxon>Natronincolaceae</taxon>
        <taxon>Anaerovirgula</taxon>
    </lineage>
</organism>
<gene>
    <name evidence="2" type="ORF">SAMN05446037_100651</name>
</gene>
<keyword evidence="2" id="KW-0547">Nucleotide-binding</keyword>
<sequence length="410" mass="47014">MEEIQLLNHYIMRKDVKFLHSLEITPDHFITTGHIFEWVEQFRKENNVFPNRGTVASEFEEFDVYEELESPEYLASVVKNNKAFVDYKPVLIKNAEMLQEQNAIDVMWRMRADLDGLLKEHISKPTRYDWVKDARSRFDAYMEKHGKEGLTGLTTGIPGLDEATGGWQNDDLVLISGRLGNGKSLIGCYFLYHVWLSFVRASINSPVIYISTEMPKLSIAYRLDTMRQHFSNKALNRGKLADIELYKEYLEELEKKNNSLLILTQEDNKGRQFTPNDIRSIIELERPGFIVIDQLYDISDGTSERDTRKRIVNTSNAIREINLNTLTPAMLLAQAGRGAAGDSTPEIHQIQESDNPAQKATRVVTVNLSGDLFKLSLKKNREGEKNLDFYLSTNVDQGIYMETDEASLNM</sequence>
<dbReference type="PROSITE" id="PS51199">
    <property type="entry name" value="SF4_HELICASE"/>
    <property type="match status" value="1"/>
</dbReference>
<dbReference type="Pfam" id="PF03796">
    <property type="entry name" value="DnaB_C"/>
    <property type="match status" value="1"/>
</dbReference>
<evidence type="ECO:0000313" key="2">
    <source>
        <dbReference type="EMBL" id="SNS21328.1"/>
    </source>
</evidence>
<dbReference type="EMBL" id="FZOJ01000006">
    <property type="protein sequence ID" value="SNS21328.1"/>
    <property type="molecule type" value="Genomic_DNA"/>
</dbReference>
<keyword evidence="3" id="KW-1185">Reference proteome</keyword>
<dbReference type="Gene3D" id="3.40.50.300">
    <property type="entry name" value="P-loop containing nucleotide triphosphate hydrolases"/>
    <property type="match status" value="1"/>
</dbReference>
<evidence type="ECO:0000313" key="3">
    <source>
        <dbReference type="Proteomes" id="UP000198304"/>
    </source>
</evidence>
<feature type="domain" description="SF4 helicase" evidence="1">
    <location>
        <begin position="146"/>
        <end position="407"/>
    </location>
</feature>
<dbReference type="SUPFAM" id="SSF52540">
    <property type="entry name" value="P-loop containing nucleoside triphosphate hydrolases"/>
    <property type="match status" value="1"/>
</dbReference>
<dbReference type="GO" id="GO:0006260">
    <property type="term" value="P:DNA replication"/>
    <property type="evidence" value="ECO:0007669"/>
    <property type="project" value="InterPro"/>
</dbReference>
<dbReference type="AlphaFoldDB" id="A0A239CNL7"/>